<name>A0A2K3YUX3_9STAP</name>
<evidence type="ECO:0000313" key="2">
    <source>
        <dbReference type="Proteomes" id="UP000242752"/>
    </source>
</evidence>
<evidence type="ECO:0000313" key="1">
    <source>
        <dbReference type="EMBL" id="PNZ29390.1"/>
    </source>
</evidence>
<organism evidence="1 2">
    <name type="scientific">Staphylococcus rostri</name>
    <dbReference type="NCBI Taxonomy" id="522262"/>
    <lineage>
        <taxon>Bacteria</taxon>
        <taxon>Bacillati</taxon>
        <taxon>Bacillota</taxon>
        <taxon>Bacilli</taxon>
        <taxon>Bacillales</taxon>
        <taxon>Staphylococcaceae</taxon>
        <taxon>Staphylococcus</taxon>
    </lineage>
</organism>
<comment type="caution">
    <text evidence="1">The sequence shown here is derived from an EMBL/GenBank/DDBJ whole genome shotgun (WGS) entry which is preliminary data.</text>
</comment>
<reference evidence="1 2" key="1">
    <citation type="submission" date="2017-08" db="EMBL/GenBank/DDBJ databases">
        <title>Draft genome sequences of 64 type strains of genus Staph aureus.</title>
        <authorList>
            <person name="Cole K."/>
            <person name="Golubchik T."/>
            <person name="Russell J."/>
            <person name="Foster D."/>
            <person name="Llewelyn M."/>
            <person name="Wilson D."/>
            <person name="Crook D."/>
            <person name="Paul J."/>
        </authorList>
    </citation>
    <scope>NUCLEOTIDE SEQUENCE [LARGE SCALE GENOMIC DNA]</scope>
    <source>
        <strain evidence="1 2">DSM 21968</strain>
    </source>
</reference>
<dbReference type="RefSeq" id="WP_103357438.1">
    <property type="nucleotide sequence ID" value="NZ_CP113107.1"/>
</dbReference>
<keyword evidence="2" id="KW-1185">Reference proteome</keyword>
<accession>A0A2K3YUX3</accession>
<sequence>MKHYDITYKFSKLRRKKFKRKYVRFTMFTWKNDCENWDELFIDYDKYQILPLKIEDLIEAEREIDDYLDFITNELVNNFEELYLLERDIDSFYINLRQGKESFEYPPYLHGDYVLFDFSDGNYIFAPPDDIYIYIWRENERNIHRD</sequence>
<dbReference type="AlphaFoldDB" id="A0A2K3YUX3"/>
<proteinExistence type="predicted"/>
<dbReference type="Proteomes" id="UP000242752">
    <property type="component" value="Unassembled WGS sequence"/>
</dbReference>
<gene>
    <name evidence="1" type="ORF">CD122_02570</name>
</gene>
<dbReference type="EMBL" id="PPRF01000016">
    <property type="protein sequence ID" value="PNZ29390.1"/>
    <property type="molecule type" value="Genomic_DNA"/>
</dbReference>
<protein>
    <submittedName>
        <fullName evidence="1">Uncharacterized protein</fullName>
    </submittedName>
</protein>